<feature type="domain" description="F-box associated beta-propeller type 3" evidence="1">
    <location>
        <begin position="3"/>
        <end position="113"/>
    </location>
</feature>
<keyword evidence="3" id="KW-1185">Reference proteome</keyword>
<dbReference type="Pfam" id="PF08268">
    <property type="entry name" value="FBA_3"/>
    <property type="match status" value="1"/>
</dbReference>
<sequence length="126" mass="14516">MGNYNGKLTIILSSSFRANGLTTSRISMWVLVDAAKHEWSKKDFVVDVWMNEFLFSVKCLTDAGEFVLSPETTLHKPPFRLVFYDPKKNAVRRVFIKGITERKHPLCDKVYTISIVPCQVENLMFL</sequence>
<organism evidence="2 3">
    <name type="scientific">Cardamine amara subsp. amara</name>
    <dbReference type="NCBI Taxonomy" id="228776"/>
    <lineage>
        <taxon>Eukaryota</taxon>
        <taxon>Viridiplantae</taxon>
        <taxon>Streptophyta</taxon>
        <taxon>Embryophyta</taxon>
        <taxon>Tracheophyta</taxon>
        <taxon>Spermatophyta</taxon>
        <taxon>Magnoliopsida</taxon>
        <taxon>eudicotyledons</taxon>
        <taxon>Gunneridae</taxon>
        <taxon>Pentapetalae</taxon>
        <taxon>rosids</taxon>
        <taxon>malvids</taxon>
        <taxon>Brassicales</taxon>
        <taxon>Brassicaceae</taxon>
        <taxon>Cardamineae</taxon>
        <taxon>Cardamine</taxon>
    </lineage>
</organism>
<evidence type="ECO:0000313" key="3">
    <source>
        <dbReference type="Proteomes" id="UP001558713"/>
    </source>
</evidence>
<name>A0ABD1AXV9_CARAN</name>
<evidence type="ECO:0000313" key="2">
    <source>
        <dbReference type="EMBL" id="KAL1211577.1"/>
    </source>
</evidence>
<protein>
    <submittedName>
        <fullName evidence="2">F-box protein</fullName>
    </submittedName>
</protein>
<evidence type="ECO:0000259" key="1">
    <source>
        <dbReference type="Pfam" id="PF08268"/>
    </source>
</evidence>
<comment type="caution">
    <text evidence="2">The sequence shown here is derived from an EMBL/GenBank/DDBJ whole genome shotgun (WGS) entry which is preliminary data.</text>
</comment>
<gene>
    <name evidence="2" type="ORF">V5N11_023584</name>
</gene>
<accession>A0ABD1AXV9</accession>
<reference evidence="2 3" key="1">
    <citation type="submission" date="2024-04" db="EMBL/GenBank/DDBJ databases">
        <title>Genome assembly C_amara_ONT_v2.</title>
        <authorList>
            <person name="Yant L."/>
            <person name="Moore C."/>
            <person name="Slenker M."/>
        </authorList>
    </citation>
    <scope>NUCLEOTIDE SEQUENCE [LARGE SCALE GENOMIC DNA]</scope>
    <source>
        <tissue evidence="2">Leaf</tissue>
    </source>
</reference>
<dbReference type="AlphaFoldDB" id="A0ABD1AXV9"/>
<proteinExistence type="predicted"/>
<dbReference type="InterPro" id="IPR013187">
    <property type="entry name" value="F-box-assoc_dom_typ3"/>
</dbReference>
<dbReference type="Proteomes" id="UP001558713">
    <property type="component" value="Unassembled WGS sequence"/>
</dbReference>
<dbReference type="EMBL" id="JBANAX010000379">
    <property type="protein sequence ID" value="KAL1211577.1"/>
    <property type="molecule type" value="Genomic_DNA"/>
</dbReference>